<evidence type="ECO:0000256" key="1">
    <source>
        <dbReference type="SAM" id="Phobius"/>
    </source>
</evidence>
<organism evidence="2 3">
    <name type="scientific">Hydrogenimonas cancrithermarum</name>
    <dbReference type="NCBI Taxonomy" id="2993563"/>
    <lineage>
        <taxon>Bacteria</taxon>
        <taxon>Pseudomonadati</taxon>
        <taxon>Campylobacterota</taxon>
        <taxon>Epsilonproteobacteria</taxon>
        <taxon>Campylobacterales</taxon>
        <taxon>Hydrogenimonadaceae</taxon>
        <taxon>Hydrogenimonas</taxon>
    </lineage>
</organism>
<feature type="transmembrane region" description="Helical" evidence="1">
    <location>
        <begin position="83"/>
        <end position="102"/>
    </location>
</feature>
<keyword evidence="1" id="KW-1133">Transmembrane helix</keyword>
<sequence>MLYVAAALVLLFYGALLYRVYLTDRRIETTAIGLVLIFGASFFTAFTRTMLVYKPIMVVHIALTLLCWYGVAIYLLYRRFNLWLLLSPAATIAAFFFVAWFFKEA</sequence>
<dbReference type="RefSeq" id="WP_286337465.1">
    <property type="nucleotide sequence ID" value="NZ_AP027370.1"/>
</dbReference>
<evidence type="ECO:0000313" key="3">
    <source>
        <dbReference type="Proteomes" id="UP001321445"/>
    </source>
</evidence>
<evidence type="ECO:0008006" key="4">
    <source>
        <dbReference type="Google" id="ProtNLM"/>
    </source>
</evidence>
<keyword evidence="3" id="KW-1185">Reference proteome</keyword>
<evidence type="ECO:0000313" key="2">
    <source>
        <dbReference type="EMBL" id="BDY12264.1"/>
    </source>
</evidence>
<keyword evidence="1" id="KW-0472">Membrane</keyword>
<dbReference type="EMBL" id="AP027370">
    <property type="protein sequence ID" value="BDY12264.1"/>
    <property type="molecule type" value="Genomic_DNA"/>
</dbReference>
<reference evidence="2 3" key="1">
    <citation type="submission" date="2023-03" db="EMBL/GenBank/DDBJ databases">
        <title>Description of Hydrogenimonas sp. ISO32.</title>
        <authorList>
            <person name="Mino S."/>
            <person name="Fukazawa S."/>
            <person name="Sawabe T."/>
        </authorList>
    </citation>
    <scope>NUCLEOTIDE SEQUENCE [LARGE SCALE GENOMIC DNA]</scope>
    <source>
        <strain evidence="2 3">ISO32</strain>
    </source>
</reference>
<proteinExistence type="predicted"/>
<accession>A0ABM8FIZ6</accession>
<protein>
    <recommendedName>
        <fullName evidence="4">Iron uptake protein</fullName>
    </recommendedName>
</protein>
<feature type="transmembrane region" description="Helical" evidence="1">
    <location>
        <begin position="58"/>
        <end position="77"/>
    </location>
</feature>
<feature type="transmembrane region" description="Helical" evidence="1">
    <location>
        <begin position="27"/>
        <end position="46"/>
    </location>
</feature>
<keyword evidence="1" id="KW-0812">Transmembrane</keyword>
<dbReference type="Proteomes" id="UP001321445">
    <property type="component" value="Chromosome"/>
</dbReference>
<name>A0ABM8FIZ6_9BACT</name>
<gene>
    <name evidence="2" type="ORF">HCR_05760</name>
</gene>